<sequence>MGNVTVLHIDAFSTVPGKGNPAGVVLNGGQWTDEQMQEIARKVGFNETAFVVPTEKADIGIRYFTPGHENNLCGHATMGTIFALYREGQLTKQSFTIDTKAGILPIDVKEEHNSIMITMQHAAPAFQTFAGNKAELAEAIGLQEEDIHDDLPIVYGSTGIWTLIVPIKSLASFSAMKPHTENFPIVLKEMPRMSIHPICLETRDEECILHSRHFSSPFSGTVEDPVTGTASGVMGAYYNTYVKPDLPLPATLIMEQGHEIHKDGKVYVHVDEEEGQLSISISGTAVFVKEFEIEIL</sequence>
<organism evidence="4 5">
    <name type="scientific">Lysinibacillus odysseyi 34hs-1 = NBRC 100172</name>
    <dbReference type="NCBI Taxonomy" id="1220589"/>
    <lineage>
        <taxon>Bacteria</taxon>
        <taxon>Bacillati</taxon>
        <taxon>Bacillota</taxon>
        <taxon>Bacilli</taxon>
        <taxon>Bacillales</taxon>
        <taxon>Bacillaceae</taxon>
        <taxon>Lysinibacillus</taxon>
    </lineage>
</organism>
<reference evidence="4 5" key="1">
    <citation type="submission" date="2014-02" db="EMBL/GenBank/DDBJ databases">
        <title>Draft genome sequence of Lysinibacillus odysseyi NBRC 100172.</title>
        <authorList>
            <person name="Zhang F."/>
            <person name="Wang G."/>
            <person name="Zhang L."/>
        </authorList>
    </citation>
    <scope>NUCLEOTIDE SEQUENCE [LARGE SCALE GENOMIC DNA]</scope>
    <source>
        <strain evidence="4 5">NBRC 100172</strain>
    </source>
</reference>
<dbReference type="AlphaFoldDB" id="A0A0A3II39"/>
<dbReference type="GO" id="GO:0016853">
    <property type="term" value="F:isomerase activity"/>
    <property type="evidence" value="ECO:0007669"/>
    <property type="project" value="UniProtKB-KW"/>
</dbReference>
<dbReference type="EMBL" id="JPVP01000056">
    <property type="protein sequence ID" value="KGR84441.1"/>
    <property type="molecule type" value="Genomic_DNA"/>
</dbReference>
<dbReference type="Pfam" id="PF02567">
    <property type="entry name" value="PhzC-PhzF"/>
    <property type="match status" value="1"/>
</dbReference>
<dbReference type="RefSeq" id="WP_036155133.1">
    <property type="nucleotide sequence ID" value="NZ_AVCX01000005.1"/>
</dbReference>
<dbReference type="PANTHER" id="PTHR13774:SF17">
    <property type="entry name" value="PHENAZINE BIOSYNTHESIS-LIKE DOMAIN-CONTAINING PROTEIN"/>
    <property type="match status" value="1"/>
</dbReference>
<gene>
    <name evidence="4" type="ORF">CD32_12705</name>
</gene>
<dbReference type="PANTHER" id="PTHR13774">
    <property type="entry name" value="PHENAZINE BIOSYNTHESIS PROTEIN"/>
    <property type="match status" value="1"/>
</dbReference>
<dbReference type="NCBIfam" id="TIGR00654">
    <property type="entry name" value="PhzF_family"/>
    <property type="match status" value="1"/>
</dbReference>
<dbReference type="PIRSF" id="PIRSF016184">
    <property type="entry name" value="PhzC_PhzF"/>
    <property type="match status" value="1"/>
</dbReference>
<dbReference type="Gene3D" id="3.10.310.10">
    <property type="entry name" value="Diaminopimelate Epimerase, Chain A, domain 1"/>
    <property type="match status" value="2"/>
</dbReference>
<evidence type="ECO:0000256" key="1">
    <source>
        <dbReference type="ARBA" id="ARBA00008270"/>
    </source>
</evidence>
<evidence type="ECO:0000256" key="2">
    <source>
        <dbReference type="ARBA" id="ARBA00023235"/>
    </source>
</evidence>
<evidence type="ECO:0000313" key="5">
    <source>
        <dbReference type="Proteomes" id="UP000030437"/>
    </source>
</evidence>
<dbReference type="OrthoDB" id="9788221at2"/>
<dbReference type="InterPro" id="IPR003719">
    <property type="entry name" value="Phenazine_PhzF-like"/>
</dbReference>
<keyword evidence="5" id="KW-1185">Reference proteome</keyword>
<dbReference type="eggNOG" id="COG0384">
    <property type="taxonomic scope" value="Bacteria"/>
</dbReference>
<keyword evidence="2 4" id="KW-0413">Isomerase</keyword>
<dbReference type="GO" id="GO:0005737">
    <property type="term" value="C:cytoplasm"/>
    <property type="evidence" value="ECO:0007669"/>
    <property type="project" value="TreeGrafter"/>
</dbReference>
<evidence type="ECO:0000256" key="3">
    <source>
        <dbReference type="PIRSR" id="PIRSR016184-1"/>
    </source>
</evidence>
<dbReference type="Proteomes" id="UP000030437">
    <property type="component" value="Unassembled WGS sequence"/>
</dbReference>
<evidence type="ECO:0000313" key="4">
    <source>
        <dbReference type="EMBL" id="KGR84441.1"/>
    </source>
</evidence>
<comment type="caution">
    <text evidence="4">The sequence shown here is derived from an EMBL/GenBank/DDBJ whole genome shotgun (WGS) entry which is preliminary data.</text>
</comment>
<name>A0A0A3II39_9BACI</name>
<proteinExistence type="inferred from homology"/>
<comment type="similarity">
    <text evidence="1">Belongs to the PhzF family.</text>
</comment>
<feature type="active site" evidence="3">
    <location>
        <position position="47"/>
    </location>
</feature>
<dbReference type="SUPFAM" id="SSF54506">
    <property type="entry name" value="Diaminopimelate epimerase-like"/>
    <property type="match status" value="1"/>
</dbReference>
<protein>
    <submittedName>
        <fullName evidence="4">Isomerase</fullName>
    </submittedName>
</protein>
<accession>A0A0A3II39</accession>